<dbReference type="PANTHER" id="PTHR13115:SF28">
    <property type="entry name" value="CCHC-TYPE DOMAIN-CONTAINING PROTEIN"/>
    <property type="match status" value="1"/>
</dbReference>
<dbReference type="GO" id="GO:0016593">
    <property type="term" value="C:Cdc73/Paf1 complex"/>
    <property type="evidence" value="ECO:0007669"/>
    <property type="project" value="TreeGrafter"/>
</dbReference>
<feature type="compositionally biased region" description="Low complexity" evidence="5">
    <location>
        <begin position="276"/>
        <end position="289"/>
    </location>
</feature>
<feature type="region of interest" description="Disordered" evidence="5">
    <location>
        <begin position="152"/>
        <end position="230"/>
    </location>
</feature>
<dbReference type="InterPro" id="IPR036855">
    <property type="entry name" value="Znf_CCCH_sf"/>
</dbReference>
<feature type="compositionally biased region" description="Polar residues" evidence="5">
    <location>
        <begin position="463"/>
        <end position="478"/>
    </location>
</feature>
<evidence type="ECO:0000256" key="3">
    <source>
        <dbReference type="ARBA" id="ARBA00022833"/>
    </source>
</evidence>
<feature type="zinc finger region" description="C3H1-type" evidence="4">
    <location>
        <begin position="526"/>
        <end position="551"/>
    </location>
</feature>
<dbReference type="EMBL" id="JADCNL010000001">
    <property type="protein sequence ID" value="KAG0497776.1"/>
    <property type="molecule type" value="Genomic_DNA"/>
</dbReference>
<feature type="compositionally biased region" description="Polar residues" evidence="5">
    <location>
        <begin position="199"/>
        <end position="209"/>
    </location>
</feature>
<evidence type="ECO:0000313" key="7">
    <source>
        <dbReference type="EMBL" id="KAG0497776.1"/>
    </source>
</evidence>
<reference evidence="7 8" key="1">
    <citation type="journal article" date="2020" name="Nat. Food">
        <title>A phased Vanilla planifolia genome enables genetic improvement of flavour and production.</title>
        <authorList>
            <person name="Hasing T."/>
            <person name="Tang H."/>
            <person name="Brym M."/>
            <person name="Khazi F."/>
            <person name="Huang T."/>
            <person name="Chambers A.H."/>
        </authorList>
    </citation>
    <scope>NUCLEOTIDE SEQUENCE [LARGE SCALE GENOMIC DNA]</scope>
    <source>
        <tissue evidence="7">Leaf</tissue>
    </source>
</reference>
<organism evidence="7 8">
    <name type="scientific">Vanilla planifolia</name>
    <name type="common">Vanilla</name>
    <dbReference type="NCBI Taxonomy" id="51239"/>
    <lineage>
        <taxon>Eukaryota</taxon>
        <taxon>Viridiplantae</taxon>
        <taxon>Streptophyta</taxon>
        <taxon>Embryophyta</taxon>
        <taxon>Tracheophyta</taxon>
        <taxon>Spermatophyta</taxon>
        <taxon>Magnoliopsida</taxon>
        <taxon>Liliopsida</taxon>
        <taxon>Asparagales</taxon>
        <taxon>Orchidaceae</taxon>
        <taxon>Vanilloideae</taxon>
        <taxon>Vanilleae</taxon>
        <taxon>Vanilla</taxon>
    </lineage>
</organism>
<proteinExistence type="predicted"/>
<evidence type="ECO:0000313" key="8">
    <source>
        <dbReference type="Proteomes" id="UP000636800"/>
    </source>
</evidence>
<dbReference type="Proteomes" id="UP000636800">
    <property type="component" value="Chromosome 1"/>
</dbReference>
<feature type="domain" description="C3H1-type" evidence="6">
    <location>
        <begin position="526"/>
        <end position="551"/>
    </location>
</feature>
<dbReference type="PANTHER" id="PTHR13115">
    <property type="entry name" value="RNA POLYMERASE-ASSOCIATED PROTEIN RTF1 HOMOLOG"/>
    <property type="match status" value="1"/>
</dbReference>
<keyword evidence="1 4" id="KW-0479">Metal-binding</keyword>
<feature type="compositionally biased region" description="Basic and acidic residues" evidence="5">
    <location>
        <begin position="492"/>
        <end position="501"/>
    </location>
</feature>
<gene>
    <name evidence="7" type="ORF">HPP92_002467</name>
</gene>
<comment type="caution">
    <text evidence="7">The sequence shown here is derived from an EMBL/GenBank/DDBJ whole genome shotgun (WGS) entry which is preliminary data.</text>
</comment>
<feature type="compositionally biased region" description="Polar residues" evidence="5">
    <location>
        <begin position="160"/>
        <end position="169"/>
    </location>
</feature>
<feature type="region of interest" description="Disordered" evidence="5">
    <location>
        <begin position="276"/>
        <end position="298"/>
    </location>
</feature>
<keyword evidence="8" id="KW-1185">Reference proteome</keyword>
<dbReference type="AlphaFoldDB" id="A0A835S0C4"/>
<keyword evidence="2 4" id="KW-0863">Zinc-finger</keyword>
<feature type="region of interest" description="Disordered" evidence="5">
    <location>
        <begin position="415"/>
        <end position="439"/>
    </location>
</feature>
<sequence>MQTKTSWDARNFSASTTLMASLDNKLSTGSNTNHGPSASVNEVTSVNPESSLQVASRPILPCEMDHNKKIVEESGTSTARSMILSLDGKVSDYGASGFPLQLKDVLASVLAKRNDPQQKANAKANVSAVMGDVALKQDLAAYLGSKVHGLDKTDKEVDRSTSSTESNTVPEAPLHDSNQKIFHNGPLDVKRTVEPNPVESLSPQRSDASTYAKHGPGAQQSSYANSLTQESGTVVNPARLVNTYEQAQPQVAQPSHLLPQMVGSLNSSSMFPCVNTGAGSTSTNSTAVSADGSKPFPSPQLNNGMSTQAYQQPNMSWGIGVNEVNNPGWRMPAQYQNFSNVAAAMGNLMCATGVQAGFGTANLGWGMMTQGNINMPWAAAQPNANIAWNSGLAIPPQGNPPPNFLWGTPQGGSIVHDGFRPPAQGNAPPFPIAAQGNANQAPVWPAQAAVGNVNQNAWGVPNEGNTGTVQENSLSTRDSAPGSGNPSSSSLPREKFRDRNPNSRSAGRPPGNWSGTGNGEGSSLPPQQRGVCKFFENGHCKKGRFCNYIHS</sequence>
<evidence type="ECO:0000256" key="2">
    <source>
        <dbReference type="ARBA" id="ARBA00022771"/>
    </source>
</evidence>
<feature type="compositionally biased region" description="Polar residues" evidence="5">
    <location>
        <begin position="218"/>
        <end position="230"/>
    </location>
</feature>
<accession>A0A835S0C4</accession>
<dbReference type="GO" id="GO:1990269">
    <property type="term" value="F:RNA polymerase II C-terminal domain phosphoserine binding"/>
    <property type="evidence" value="ECO:0007669"/>
    <property type="project" value="TreeGrafter"/>
</dbReference>
<evidence type="ECO:0000256" key="4">
    <source>
        <dbReference type="PROSITE-ProRule" id="PRU00723"/>
    </source>
</evidence>
<dbReference type="OrthoDB" id="670909at2759"/>
<evidence type="ECO:0000256" key="1">
    <source>
        <dbReference type="ARBA" id="ARBA00022723"/>
    </source>
</evidence>
<feature type="region of interest" description="Disordered" evidence="5">
    <location>
        <begin position="456"/>
        <end position="525"/>
    </location>
</feature>
<evidence type="ECO:0000256" key="5">
    <source>
        <dbReference type="SAM" id="MobiDB-lite"/>
    </source>
</evidence>
<name>A0A835S0C4_VANPL</name>
<dbReference type="GO" id="GO:0008270">
    <property type="term" value="F:zinc ion binding"/>
    <property type="evidence" value="ECO:0007669"/>
    <property type="project" value="UniProtKB-KW"/>
</dbReference>
<dbReference type="PROSITE" id="PS50103">
    <property type="entry name" value="ZF_C3H1"/>
    <property type="match status" value="1"/>
</dbReference>
<dbReference type="SUPFAM" id="SSF90229">
    <property type="entry name" value="CCCH zinc finger"/>
    <property type="match status" value="1"/>
</dbReference>
<keyword evidence="3 4" id="KW-0862">Zinc</keyword>
<dbReference type="InterPro" id="IPR000571">
    <property type="entry name" value="Znf_CCCH"/>
</dbReference>
<feature type="compositionally biased region" description="Low complexity" evidence="5">
    <location>
        <begin position="479"/>
        <end position="490"/>
    </location>
</feature>
<evidence type="ECO:0000259" key="6">
    <source>
        <dbReference type="PROSITE" id="PS50103"/>
    </source>
</evidence>
<protein>
    <recommendedName>
        <fullName evidence="6">C3H1-type domain-containing protein</fullName>
    </recommendedName>
</protein>